<dbReference type="Proteomes" id="UP000002668">
    <property type="component" value="Genome"/>
</dbReference>
<dbReference type="InParanoid" id="E5R491"/>
<accession>E5R491</accession>
<evidence type="ECO:0000313" key="1">
    <source>
        <dbReference type="EMBL" id="CBX91859.1"/>
    </source>
</evidence>
<keyword evidence="2" id="KW-1185">Reference proteome</keyword>
<dbReference type="AlphaFoldDB" id="E5R491"/>
<dbReference type="EMBL" id="FP929083">
    <property type="protein sequence ID" value="CBX91859.1"/>
    <property type="molecule type" value="Genomic_DNA"/>
</dbReference>
<name>E5R491_LEPMJ</name>
<gene>
    <name evidence="1" type="ORF">LEMA_uP045650.1</name>
</gene>
<reference evidence="2" key="1">
    <citation type="journal article" date="2011" name="Nat. Commun.">
        <title>Effector diversification within compartments of the Leptosphaeria maculans genome affected by Repeat-Induced Point mutations.</title>
        <authorList>
            <person name="Rouxel T."/>
            <person name="Grandaubert J."/>
            <person name="Hane J.K."/>
            <person name="Hoede C."/>
            <person name="van de Wouw A.P."/>
            <person name="Couloux A."/>
            <person name="Dominguez V."/>
            <person name="Anthouard V."/>
            <person name="Bally P."/>
            <person name="Bourras S."/>
            <person name="Cozijnsen A.J."/>
            <person name="Ciuffetti L.M."/>
            <person name="Degrave A."/>
            <person name="Dilmaghani A."/>
            <person name="Duret L."/>
            <person name="Fudal I."/>
            <person name="Goodwin S.B."/>
            <person name="Gout L."/>
            <person name="Glaser N."/>
            <person name="Linglin J."/>
            <person name="Kema G.H.J."/>
            <person name="Lapalu N."/>
            <person name="Lawrence C.B."/>
            <person name="May K."/>
            <person name="Meyer M."/>
            <person name="Ollivier B."/>
            <person name="Poulain J."/>
            <person name="Schoch C.L."/>
            <person name="Simon A."/>
            <person name="Spatafora J.W."/>
            <person name="Stachowiak A."/>
            <person name="Turgeon B.G."/>
            <person name="Tyler B.M."/>
            <person name="Vincent D."/>
            <person name="Weissenbach J."/>
            <person name="Amselem J."/>
            <person name="Quesneville H."/>
            <person name="Oliver R.P."/>
            <person name="Wincker P."/>
            <person name="Balesdent M.-H."/>
            <person name="Howlett B.J."/>
        </authorList>
    </citation>
    <scope>NUCLEOTIDE SEQUENCE [LARGE SCALE GENOMIC DNA]</scope>
    <source>
        <strain evidence="2">JN3 / isolate v23.1.3 / race Av1-4-5-6-7-8</strain>
    </source>
</reference>
<sequence>MHGLKTIHACMHLPRRDLFFFGTVAAGCCNKCDGSSTAAFRSPVDSESTSISRPEHIHADKCKSSLLGTLTLQQRGQNT</sequence>
<protein>
    <submittedName>
        <fullName evidence="1">Predicted protein</fullName>
    </submittedName>
</protein>
<organism evidence="2">
    <name type="scientific">Leptosphaeria maculans (strain JN3 / isolate v23.1.3 / race Av1-4-5-6-7-8)</name>
    <name type="common">Blackleg fungus</name>
    <name type="synonym">Phoma lingam</name>
    <dbReference type="NCBI Taxonomy" id="985895"/>
    <lineage>
        <taxon>Eukaryota</taxon>
        <taxon>Fungi</taxon>
        <taxon>Dikarya</taxon>
        <taxon>Ascomycota</taxon>
        <taxon>Pezizomycotina</taxon>
        <taxon>Dothideomycetes</taxon>
        <taxon>Pleosporomycetidae</taxon>
        <taxon>Pleosporales</taxon>
        <taxon>Pleosporineae</taxon>
        <taxon>Leptosphaeriaceae</taxon>
        <taxon>Plenodomus</taxon>
        <taxon>Plenodomus lingam/Leptosphaeria maculans species complex</taxon>
    </lineage>
</organism>
<dbReference type="HOGENOM" id="CLU_2606459_0_0_1"/>
<proteinExistence type="predicted"/>
<dbReference type="PROSITE" id="PS51257">
    <property type="entry name" value="PROKAR_LIPOPROTEIN"/>
    <property type="match status" value="1"/>
</dbReference>
<evidence type="ECO:0000313" key="2">
    <source>
        <dbReference type="Proteomes" id="UP000002668"/>
    </source>
</evidence>
<dbReference type="VEuPathDB" id="FungiDB:LEMA_uP045650.1"/>